<evidence type="ECO:0000313" key="3">
    <source>
        <dbReference type="Proteomes" id="UP000187012"/>
    </source>
</evidence>
<sequence length="375" mass="41721">MAKTAKASESTATTALPIPTPWPGANARLLGLGVGLPVAPLTRLAQFSAAEFERFTLEWASEYLSKQTQVFEVQARGGSGDKGRDIIVWLDAANIVPRRWQLFQCKHYDAKLGLSKAGIEIAKVLYYTHIGDYTPPESYYFVTHKGVTSPFQDLLDAPESLKSEMIDTWDSYSKAITSKETIALSPELKAHILNFDFSNFSAKQPHDLIAEHAQTKYHLTVFGAPLLNRPPPPPPPSTVAAIEAKYIGQLYRVIGNDIGTVVGSSEDFKHSSYHARMFERSRLTFYSAEGLKEVARDQMADQAYFDTLLDEFSDGLYYQYTEPNGTPIARLKATVSAAQSIQLGSHPLEPHVTSKDREGMCHQMANEERLDWCNP</sequence>
<evidence type="ECO:0000259" key="1">
    <source>
        <dbReference type="Pfam" id="PF20282"/>
    </source>
</evidence>
<dbReference type="Proteomes" id="UP000187012">
    <property type="component" value="Unassembled WGS sequence"/>
</dbReference>
<accession>A0A1N7SL93</accession>
<dbReference type="Pfam" id="PF20282">
    <property type="entry name" value="CTD6"/>
    <property type="match status" value="1"/>
</dbReference>
<feature type="domain" description="ABC-three component systems C-terminal" evidence="1">
    <location>
        <begin position="243"/>
        <end position="372"/>
    </location>
</feature>
<dbReference type="AlphaFoldDB" id="A0A1N7SL93"/>
<protein>
    <recommendedName>
        <fullName evidence="1">ABC-three component systems C-terminal domain-containing protein</fullName>
    </recommendedName>
</protein>
<organism evidence="2 3">
    <name type="scientific">Paraburkholderia ribeironis</name>
    <dbReference type="NCBI Taxonomy" id="1247936"/>
    <lineage>
        <taxon>Bacteria</taxon>
        <taxon>Pseudomonadati</taxon>
        <taxon>Pseudomonadota</taxon>
        <taxon>Betaproteobacteria</taxon>
        <taxon>Burkholderiales</taxon>
        <taxon>Burkholderiaceae</taxon>
        <taxon>Paraburkholderia</taxon>
    </lineage>
</organism>
<dbReference type="STRING" id="1247936.BN2475_950017"/>
<dbReference type="InterPro" id="IPR046914">
    <property type="entry name" value="ABC-3C_CTD6"/>
</dbReference>
<evidence type="ECO:0000313" key="2">
    <source>
        <dbReference type="EMBL" id="SIT48183.1"/>
    </source>
</evidence>
<gene>
    <name evidence="2" type="ORF">BN2475_950017</name>
</gene>
<dbReference type="RefSeq" id="WP_218023742.1">
    <property type="nucleotide sequence ID" value="NZ_CYGX02000095.1"/>
</dbReference>
<keyword evidence="3" id="KW-1185">Reference proteome</keyword>
<dbReference type="GO" id="GO:0003676">
    <property type="term" value="F:nucleic acid binding"/>
    <property type="evidence" value="ECO:0007669"/>
    <property type="project" value="InterPro"/>
</dbReference>
<name>A0A1N7SL93_9BURK</name>
<dbReference type="EMBL" id="CYGX02000095">
    <property type="protein sequence ID" value="SIT48183.1"/>
    <property type="molecule type" value="Genomic_DNA"/>
</dbReference>
<proteinExistence type="predicted"/>
<dbReference type="Gene3D" id="3.40.1350.10">
    <property type="match status" value="1"/>
</dbReference>
<reference evidence="2 3" key="1">
    <citation type="submission" date="2016-12" db="EMBL/GenBank/DDBJ databases">
        <authorList>
            <person name="Song W.-J."/>
            <person name="Kurnit D.M."/>
        </authorList>
    </citation>
    <scope>NUCLEOTIDE SEQUENCE [LARGE SCALE GENOMIC DNA]</scope>
    <source>
        <strain evidence="2 3">STM7296</strain>
    </source>
</reference>
<dbReference type="InterPro" id="IPR011856">
    <property type="entry name" value="tRNA_endonuc-like_dom_sf"/>
</dbReference>